<dbReference type="InterPro" id="IPR003961">
    <property type="entry name" value="FN3_dom"/>
</dbReference>
<dbReference type="CDD" id="cd06548">
    <property type="entry name" value="GH18_chitinase"/>
    <property type="match status" value="1"/>
</dbReference>
<dbReference type="PANTHER" id="PTHR11177">
    <property type="entry name" value="CHITINASE"/>
    <property type="match status" value="1"/>
</dbReference>
<feature type="compositionally biased region" description="Low complexity" evidence="8">
    <location>
        <begin position="842"/>
        <end position="867"/>
    </location>
</feature>
<feature type="domain" description="Fibronectin type-III" evidence="10">
    <location>
        <begin position="189"/>
        <end position="279"/>
    </location>
</feature>
<evidence type="ECO:0000256" key="1">
    <source>
        <dbReference type="ARBA" id="ARBA00000822"/>
    </source>
</evidence>
<feature type="region of interest" description="Disordered" evidence="8">
    <location>
        <begin position="840"/>
        <end position="874"/>
    </location>
</feature>
<organism evidence="13 14">
    <name type="scientific">Paenibacillus aceti</name>
    <dbReference type="NCBI Taxonomy" id="1820010"/>
    <lineage>
        <taxon>Bacteria</taxon>
        <taxon>Bacillati</taxon>
        <taxon>Bacillota</taxon>
        <taxon>Bacilli</taxon>
        <taxon>Bacillales</taxon>
        <taxon>Paenibacillaceae</taxon>
        <taxon>Paenibacillus</taxon>
    </lineage>
</organism>
<keyword evidence="5" id="KW-0146">Chitin degradation</keyword>
<comment type="similarity">
    <text evidence="2">Belongs to the glycosyl hydrolase 18 family. Chitinase class II subfamily.</text>
</comment>
<feature type="compositionally biased region" description="Acidic residues" evidence="8">
    <location>
        <begin position="76"/>
        <end position="88"/>
    </location>
</feature>
<dbReference type="Pfam" id="PF00704">
    <property type="entry name" value="Glyco_hydro_18"/>
    <property type="match status" value="1"/>
</dbReference>
<dbReference type="EMBL" id="BMIW01000004">
    <property type="protein sequence ID" value="GGF89558.1"/>
    <property type="molecule type" value="Genomic_DNA"/>
</dbReference>
<evidence type="ECO:0000259" key="10">
    <source>
        <dbReference type="PROSITE" id="PS50853"/>
    </source>
</evidence>
<keyword evidence="5" id="KW-0119">Carbohydrate metabolism</keyword>
<dbReference type="InterPro" id="IPR017853">
    <property type="entry name" value="GH"/>
</dbReference>
<dbReference type="PROSITE" id="PS01095">
    <property type="entry name" value="GH18_1"/>
    <property type="match status" value="1"/>
</dbReference>
<name>A0ABQ1VQB7_9BACL</name>
<feature type="compositionally biased region" description="Basic and acidic residues" evidence="8">
    <location>
        <begin position="61"/>
        <end position="75"/>
    </location>
</feature>
<dbReference type="SUPFAM" id="SSF54556">
    <property type="entry name" value="Chitinase insertion domain"/>
    <property type="match status" value="1"/>
</dbReference>
<gene>
    <name evidence="13" type="ORF">GCM10010913_08690</name>
</gene>
<dbReference type="SUPFAM" id="SSF49265">
    <property type="entry name" value="Fibronectin type III"/>
    <property type="match status" value="3"/>
</dbReference>
<feature type="domain" description="SLH" evidence="11">
    <location>
        <begin position="1072"/>
        <end position="1132"/>
    </location>
</feature>
<dbReference type="EC" id="3.2.1.14" evidence="3"/>
<feature type="domain" description="Fibronectin type-III" evidence="10">
    <location>
        <begin position="760"/>
        <end position="846"/>
    </location>
</feature>
<dbReference type="Gene3D" id="2.60.40.10">
    <property type="entry name" value="Immunoglobulins"/>
    <property type="match status" value="3"/>
</dbReference>
<dbReference type="SMART" id="SM00636">
    <property type="entry name" value="Glyco_18"/>
    <property type="match status" value="1"/>
</dbReference>
<keyword evidence="9" id="KW-0732">Signal</keyword>
<sequence>MRVFFRKKFFRATIIVLTFLLAFGPLLDSSQIYAAETEPADQPLEITQPVEPIEQEPPESIDSKETESIETKTEEADPQEEINSEEDAEVKTGPTNLRYEEVTHNSVKLAWDFIEDDDNDIDIWDADTGGWLNWGNLWSRSVGGLEPETTYRVYITWNKDRPSHDYKSNILEFTTTADTSEYKDPPLTPPSYLRITDITDQDITLSWGSSPKATGYDLYVNDNWIMGTWENSATTATYSVSDSIEVGTKLTFRVGAQNQGVPPSAPSNAVTISWGALEAPQALQVITATRQTVSLGWAPVSGATAYDIYMDGTYLGSSENNRYVASGLEEGKTYSFTVMAKNSLWESPLSQVVSAVPGADYTLVSYYTAWSVYGREFYPEDVDVSKSSHINYAFADICWKKFGSRPNACQNEDIPLQQDYVYDGEIIIGDNEVDLDNFAKFRAIRSAHPHLKLMASVGGWSWSKNFSNMAADEITRRVFANSIVKFLREYQFDGIDIDWEYPVEGGDESNSRRPEDKQNFTLMMSAIRDALDAAGSEDGKYYLLSMASGQAESFIENADFANSVAYLDFINIMTYDFSGSWQTLANHNSPLYYDKNLPAKSAPKSAPRNNVRGALLGHLNGGVPNYKLVAGVPFYGKGWEGCPANGEYQICTTTTTSFGTYETGLFDYFDLDRNYVNKEGYKRYWNDAAKVAYVYNPDKQVFITFNDENTMAYTASLVKTLDIAGTMNWDISGDRDNKLVTVLNEALPIDGRVNEQELAAPKLLTTNSITASSVQVKWAAVEGAKVYEVYIDDQFAGSTDTTSYTVSSLTPATNYKLHVLAVDREGDKINRVSVASGALNATTSSDSTGPSTPPSSSSGSGTTSTPPESKDKGLLPVKVAKEGDKAVVTLPAAETVKSIKNAGTDSFRIAIEDGVKQAEILLPQEVIAALSQIDHAGLTVVIHGMEYVLPVSVFPADAALKLSLGSADSAAVEAMQGLLAGRKTYGEPFKLKLEKLSADGKTAEPVSFGNIYVSGKVKFKAEGVNMNSITGAAYIPGKDHLHSVPVLFAKGEGIITGELKLNANGIFVLLENGSGIFKDAALDWAAADISAVVTKMITSGDSSDQFGAKRHITRAEVIAMIVRGLGIISQESSTAPYSDVSPDSPFAEEIQAAKQAGLVQGKSADRFDPDAAITRQELAIMLANAMKFIGKENTASLTLLDKYQDSAEIAAYAQSSMALMVEHHIMKGVSDTSLSPRTNVTKAQMAVTVMRMLRALELSN</sequence>
<dbReference type="SUPFAM" id="SSF51445">
    <property type="entry name" value="(Trans)glycosidases"/>
    <property type="match status" value="1"/>
</dbReference>
<dbReference type="Pfam" id="PF00395">
    <property type="entry name" value="SLH"/>
    <property type="match status" value="3"/>
</dbReference>
<evidence type="ECO:0000256" key="9">
    <source>
        <dbReference type="SAM" id="SignalP"/>
    </source>
</evidence>
<evidence type="ECO:0000313" key="14">
    <source>
        <dbReference type="Proteomes" id="UP000608420"/>
    </source>
</evidence>
<protein>
    <recommendedName>
        <fullName evidence="3">chitinase</fullName>
        <ecNumber evidence="3">3.2.1.14</ecNumber>
    </recommendedName>
</protein>
<dbReference type="SMART" id="SM00060">
    <property type="entry name" value="FN3"/>
    <property type="match status" value="4"/>
</dbReference>
<keyword evidence="14" id="KW-1185">Reference proteome</keyword>
<comment type="catalytic activity">
    <reaction evidence="1">
        <text>Random endo-hydrolysis of N-acetyl-beta-D-glucosaminide (1-&gt;4)-beta-linkages in chitin and chitodextrins.</text>
        <dbReference type="EC" id="3.2.1.14"/>
    </reaction>
</comment>
<feature type="domain" description="SLH" evidence="11">
    <location>
        <begin position="1200"/>
        <end position="1260"/>
    </location>
</feature>
<keyword evidence="4 7" id="KW-0378">Hydrolase</keyword>
<evidence type="ECO:0000313" key="13">
    <source>
        <dbReference type="EMBL" id="GGF89558.1"/>
    </source>
</evidence>
<evidence type="ECO:0000256" key="8">
    <source>
        <dbReference type="SAM" id="MobiDB-lite"/>
    </source>
</evidence>
<dbReference type="InterPro" id="IPR029070">
    <property type="entry name" value="Chitinase_insertion_sf"/>
</dbReference>
<reference evidence="14" key="1">
    <citation type="journal article" date="2019" name="Int. J. Syst. Evol. Microbiol.">
        <title>The Global Catalogue of Microorganisms (GCM) 10K type strain sequencing project: providing services to taxonomists for standard genome sequencing and annotation.</title>
        <authorList>
            <consortium name="The Broad Institute Genomics Platform"/>
            <consortium name="The Broad Institute Genome Sequencing Center for Infectious Disease"/>
            <person name="Wu L."/>
            <person name="Ma J."/>
        </authorList>
    </citation>
    <scope>NUCLEOTIDE SEQUENCE [LARGE SCALE GENOMIC DNA]</scope>
    <source>
        <strain evidence="14">CGMCC 1.15420</strain>
    </source>
</reference>
<keyword evidence="5" id="KW-0624">Polysaccharide degradation</keyword>
<dbReference type="Proteomes" id="UP000608420">
    <property type="component" value="Unassembled WGS sequence"/>
</dbReference>
<proteinExistence type="inferred from homology"/>
<feature type="domain" description="GH18" evidence="12">
    <location>
        <begin position="361"/>
        <end position="750"/>
    </location>
</feature>
<feature type="signal peptide" evidence="9">
    <location>
        <begin position="1"/>
        <end position="34"/>
    </location>
</feature>
<evidence type="ECO:0000256" key="5">
    <source>
        <dbReference type="ARBA" id="ARBA00023024"/>
    </source>
</evidence>
<dbReference type="InterPro" id="IPR013783">
    <property type="entry name" value="Ig-like_fold"/>
</dbReference>
<evidence type="ECO:0000259" key="12">
    <source>
        <dbReference type="PROSITE" id="PS51910"/>
    </source>
</evidence>
<dbReference type="Gene3D" id="3.20.20.80">
    <property type="entry name" value="Glycosidases"/>
    <property type="match status" value="1"/>
</dbReference>
<dbReference type="InterPro" id="IPR001579">
    <property type="entry name" value="Glyco_hydro_18_chit_AS"/>
</dbReference>
<evidence type="ECO:0000256" key="4">
    <source>
        <dbReference type="ARBA" id="ARBA00022801"/>
    </source>
</evidence>
<dbReference type="InterPro" id="IPR050314">
    <property type="entry name" value="Glycosyl_Hydrlase_18"/>
</dbReference>
<dbReference type="PANTHER" id="PTHR11177:SF317">
    <property type="entry name" value="CHITINASE 12-RELATED"/>
    <property type="match status" value="1"/>
</dbReference>
<dbReference type="PROSITE" id="PS51910">
    <property type="entry name" value="GH18_2"/>
    <property type="match status" value="1"/>
</dbReference>
<feature type="chain" id="PRO_5045748636" description="chitinase" evidence="9">
    <location>
        <begin position="35"/>
        <end position="1260"/>
    </location>
</feature>
<accession>A0ABQ1VQB7</accession>
<comment type="caution">
    <text evidence="13">The sequence shown here is derived from an EMBL/GenBank/DDBJ whole genome shotgun (WGS) entry which is preliminary data.</text>
</comment>
<dbReference type="RefSeq" id="WP_120463283.1">
    <property type="nucleotide sequence ID" value="NZ_BMIW01000004.1"/>
</dbReference>
<evidence type="ECO:0000259" key="11">
    <source>
        <dbReference type="PROSITE" id="PS51272"/>
    </source>
</evidence>
<evidence type="ECO:0000256" key="3">
    <source>
        <dbReference type="ARBA" id="ARBA00012729"/>
    </source>
</evidence>
<dbReference type="PROSITE" id="PS51272">
    <property type="entry name" value="SLH"/>
    <property type="match status" value="3"/>
</dbReference>
<feature type="region of interest" description="Disordered" evidence="8">
    <location>
        <begin position="42"/>
        <end position="93"/>
    </location>
</feature>
<dbReference type="Gene3D" id="3.10.50.10">
    <property type="match status" value="1"/>
</dbReference>
<dbReference type="InterPro" id="IPR001119">
    <property type="entry name" value="SLH_dom"/>
</dbReference>
<dbReference type="InterPro" id="IPR036116">
    <property type="entry name" value="FN3_sf"/>
</dbReference>
<evidence type="ECO:0000256" key="7">
    <source>
        <dbReference type="RuleBase" id="RU000489"/>
    </source>
</evidence>
<dbReference type="Pfam" id="PF00041">
    <property type="entry name" value="fn3"/>
    <property type="match status" value="2"/>
</dbReference>
<feature type="domain" description="SLH" evidence="11">
    <location>
        <begin position="1133"/>
        <end position="1196"/>
    </location>
</feature>
<dbReference type="InterPro" id="IPR001223">
    <property type="entry name" value="Glyco_hydro18_cat"/>
</dbReference>
<evidence type="ECO:0000256" key="2">
    <source>
        <dbReference type="ARBA" id="ARBA00009121"/>
    </source>
</evidence>
<dbReference type="CDD" id="cd00063">
    <property type="entry name" value="FN3"/>
    <property type="match status" value="3"/>
</dbReference>
<keyword evidence="6 7" id="KW-0326">Glycosidase</keyword>
<dbReference type="InterPro" id="IPR011583">
    <property type="entry name" value="Chitinase_II/V-like_cat"/>
</dbReference>
<evidence type="ECO:0000256" key="6">
    <source>
        <dbReference type="ARBA" id="ARBA00023295"/>
    </source>
</evidence>
<dbReference type="PROSITE" id="PS50853">
    <property type="entry name" value="FN3"/>
    <property type="match status" value="2"/>
</dbReference>